<proteinExistence type="predicted"/>
<accession>A0A4T0X5B9</accession>
<feature type="non-terminal residue" evidence="3">
    <location>
        <position position="1"/>
    </location>
</feature>
<feature type="compositionally biased region" description="Low complexity" evidence="1">
    <location>
        <begin position="64"/>
        <end position="76"/>
    </location>
</feature>
<evidence type="ECO:0000313" key="4">
    <source>
        <dbReference type="Proteomes" id="UP000307173"/>
    </source>
</evidence>
<gene>
    <name evidence="3" type="ORF">CANINC_000733</name>
</gene>
<keyword evidence="2" id="KW-1133">Transmembrane helix</keyword>
<dbReference type="Proteomes" id="UP000307173">
    <property type="component" value="Unassembled WGS sequence"/>
</dbReference>
<keyword evidence="2" id="KW-0812">Transmembrane</keyword>
<evidence type="ECO:0000256" key="1">
    <source>
        <dbReference type="SAM" id="MobiDB-lite"/>
    </source>
</evidence>
<evidence type="ECO:0000313" key="3">
    <source>
        <dbReference type="EMBL" id="TID30666.1"/>
    </source>
</evidence>
<organism evidence="3 4">
    <name type="scientific">Pichia inconspicua</name>
    <dbReference type="NCBI Taxonomy" id="52247"/>
    <lineage>
        <taxon>Eukaryota</taxon>
        <taxon>Fungi</taxon>
        <taxon>Dikarya</taxon>
        <taxon>Ascomycota</taxon>
        <taxon>Saccharomycotina</taxon>
        <taxon>Pichiomycetes</taxon>
        <taxon>Pichiales</taxon>
        <taxon>Pichiaceae</taxon>
        <taxon>Pichia</taxon>
    </lineage>
</organism>
<dbReference type="AlphaFoldDB" id="A0A4T0X5B9"/>
<reference evidence="3 4" key="1">
    <citation type="journal article" date="2019" name="Front. Genet.">
        <title>Whole-Genome Sequencing of the Opportunistic Yeast Pathogen Candida inconspicua Uncovers Its Hybrid Origin.</title>
        <authorList>
            <person name="Mixao V."/>
            <person name="Hansen A.P."/>
            <person name="Saus E."/>
            <person name="Boekhout T."/>
            <person name="Lass-Florl C."/>
            <person name="Gabaldon T."/>
        </authorList>
    </citation>
    <scope>NUCLEOTIDE SEQUENCE [LARGE SCALE GENOMIC DNA]</scope>
    <source>
        <strain evidence="3 4">CBS 180</strain>
    </source>
</reference>
<sequence>STNTYLDSIHVDFHKRWQNWGIFICYIAINIIFMYALYFIARVPKKDNRVQDASALKSEDKKLAATSDSADSSETTAESKTETA</sequence>
<evidence type="ECO:0000256" key="2">
    <source>
        <dbReference type="SAM" id="Phobius"/>
    </source>
</evidence>
<feature type="transmembrane region" description="Helical" evidence="2">
    <location>
        <begin position="20"/>
        <end position="41"/>
    </location>
</feature>
<keyword evidence="4" id="KW-1185">Reference proteome</keyword>
<comment type="caution">
    <text evidence="3">The sequence shown here is derived from an EMBL/GenBank/DDBJ whole genome shotgun (WGS) entry which is preliminary data.</text>
</comment>
<protein>
    <recommendedName>
        <fullName evidence="5">CDR ABC transporter domain-containing protein</fullName>
    </recommendedName>
</protein>
<dbReference type="EMBL" id="SELW01000126">
    <property type="protein sequence ID" value="TID30666.1"/>
    <property type="molecule type" value="Genomic_DNA"/>
</dbReference>
<keyword evidence="2" id="KW-0472">Membrane</keyword>
<feature type="region of interest" description="Disordered" evidence="1">
    <location>
        <begin position="57"/>
        <end position="84"/>
    </location>
</feature>
<name>A0A4T0X5B9_9ASCO</name>
<dbReference type="STRING" id="52247.A0A4T0X5B9"/>
<evidence type="ECO:0008006" key="5">
    <source>
        <dbReference type="Google" id="ProtNLM"/>
    </source>
</evidence>